<feature type="binding site" evidence="14">
    <location>
        <begin position="41"/>
        <end position="45"/>
    </location>
    <ligand>
        <name>NAD(+)</name>
        <dbReference type="ChEBI" id="CHEBI:57540"/>
    </ligand>
</feature>
<keyword evidence="9 14" id="KW-0460">Magnesium</keyword>
<dbReference type="InterPro" id="IPR001357">
    <property type="entry name" value="BRCT_dom"/>
</dbReference>
<dbReference type="InterPro" id="IPR001679">
    <property type="entry name" value="DNA_ligase"/>
</dbReference>
<organism evidence="17 18">
    <name type="scientific">Thiomicrorhabdus sediminis</name>
    <dbReference type="NCBI Taxonomy" id="2580412"/>
    <lineage>
        <taxon>Bacteria</taxon>
        <taxon>Pseudomonadati</taxon>
        <taxon>Pseudomonadota</taxon>
        <taxon>Gammaproteobacteria</taxon>
        <taxon>Thiotrichales</taxon>
        <taxon>Piscirickettsiaceae</taxon>
        <taxon>Thiomicrorhabdus</taxon>
    </lineage>
</organism>
<feature type="binding site" evidence="14">
    <location>
        <position position="182"/>
    </location>
    <ligand>
        <name>NAD(+)</name>
        <dbReference type="ChEBI" id="CHEBI:57540"/>
    </ligand>
</feature>
<dbReference type="SUPFAM" id="SSF47781">
    <property type="entry name" value="RuvA domain 2-like"/>
    <property type="match status" value="1"/>
</dbReference>
<dbReference type="NCBIfam" id="NF005932">
    <property type="entry name" value="PRK07956.1"/>
    <property type="match status" value="1"/>
</dbReference>
<dbReference type="SUPFAM" id="SSF50249">
    <property type="entry name" value="Nucleic acid-binding proteins"/>
    <property type="match status" value="1"/>
</dbReference>
<dbReference type="InterPro" id="IPR033136">
    <property type="entry name" value="DNA_ligase_CS"/>
</dbReference>
<dbReference type="Pfam" id="PF03119">
    <property type="entry name" value="DNA_ligase_ZBD"/>
    <property type="match status" value="1"/>
</dbReference>
<dbReference type="FunFam" id="1.10.150.20:FF:000007">
    <property type="entry name" value="DNA ligase"/>
    <property type="match status" value="1"/>
</dbReference>
<dbReference type="SUPFAM" id="SSF52113">
    <property type="entry name" value="BRCT domain"/>
    <property type="match status" value="1"/>
</dbReference>
<feature type="binding site" evidence="14">
    <location>
        <position position="324"/>
    </location>
    <ligand>
        <name>NAD(+)</name>
        <dbReference type="ChEBI" id="CHEBI:57540"/>
    </ligand>
</feature>
<dbReference type="Pfam" id="PF14520">
    <property type="entry name" value="HHH_5"/>
    <property type="match status" value="1"/>
</dbReference>
<accession>A0A4P9K7B9</accession>
<keyword evidence="8 14" id="KW-0862">Zinc</keyword>
<keyword evidence="5 14" id="KW-0235">DNA replication</keyword>
<keyword evidence="4 14" id="KW-0436">Ligase</keyword>
<dbReference type="GO" id="GO:0003911">
    <property type="term" value="F:DNA ligase (NAD+) activity"/>
    <property type="evidence" value="ECO:0007669"/>
    <property type="project" value="UniProtKB-UniRule"/>
</dbReference>
<dbReference type="GO" id="GO:0005829">
    <property type="term" value="C:cytosol"/>
    <property type="evidence" value="ECO:0007669"/>
    <property type="project" value="TreeGrafter"/>
</dbReference>
<dbReference type="InterPro" id="IPR003583">
    <property type="entry name" value="Hlx-hairpin-Hlx_DNA-bd_motif"/>
</dbReference>
<dbReference type="InterPro" id="IPR004150">
    <property type="entry name" value="NAD_DNA_ligase_OB"/>
</dbReference>
<dbReference type="Pfam" id="PF00533">
    <property type="entry name" value="BRCT"/>
    <property type="match status" value="1"/>
</dbReference>
<dbReference type="Pfam" id="PF01653">
    <property type="entry name" value="DNA_ligase_aden"/>
    <property type="match status" value="1"/>
</dbReference>
<evidence type="ECO:0000256" key="14">
    <source>
        <dbReference type="HAMAP-Rule" id="MF_01588"/>
    </source>
</evidence>
<dbReference type="InterPro" id="IPR041663">
    <property type="entry name" value="DisA/LigA_HHH"/>
</dbReference>
<evidence type="ECO:0000256" key="10">
    <source>
        <dbReference type="ARBA" id="ARBA00023027"/>
    </source>
</evidence>
<dbReference type="FunFam" id="3.30.470.30:FF:000001">
    <property type="entry name" value="DNA ligase"/>
    <property type="match status" value="1"/>
</dbReference>
<dbReference type="SMART" id="SM00292">
    <property type="entry name" value="BRCT"/>
    <property type="match status" value="1"/>
</dbReference>
<proteinExistence type="inferred from homology"/>
<evidence type="ECO:0000256" key="4">
    <source>
        <dbReference type="ARBA" id="ARBA00022598"/>
    </source>
</evidence>
<feature type="binding site" evidence="14">
    <location>
        <position position="145"/>
    </location>
    <ligand>
        <name>NAD(+)</name>
        <dbReference type="ChEBI" id="CHEBI:57540"/>
    </ligand>
</feature>
<feature type="binding site" evidence="14">
    <location>
        <position position="421"/>
    </location>
    <ligand>
        <name>Zn(2+)</name>
        <dbReference type="ChEBI" id="CHEBI:29105"/>
    </ligand>
</feature>
<dbReference type="Pfam" id="PF12826">
    <property type="entry name" value="HHH_2"/>
    <property type="match status" value="1"/>
</dbReference>
<evidence type="ECO:0000256" key="7">
    <source>
        <dbReference type="ARBA" id="ARBA00022763"/>
    </source>
</evidence>
<dbReference type="GO" id="GO:0006260">
    <property type="term" value="P:DNA replication"/>
    <property type="evidence" value="ECO:0007669"/>
    <property type="project" value="UniProtKB-KW"/>
</dbReference>
<dbReference type="SMART" id="SM00532">
    <property type="entry name" value="LIGANc"/>
    <property type="match status" value="1"/>
</dbReference>
<dbReference type="EC" id="6.5.1.2" evidence="2 14"/>
<dbReference type="HAMAP" id="MF_01588">
    <property type="entry name" value="DNA_ligase_A"/>
    <property type="match status" value="1"/>
</dbReference>
<dbReference type="FunFam" id="1.10.150.20:FF:000006">
    <property type="entry name" value="DNA ligase"/>
    <property type="match status" value="1"/>
</dbReference>
<comment type="caution">
    <text evidence="14">Lacks conserved residue(s) required for the propagation of feature annotation.</text>
</comment>
<dbReference type="Gene3D" id="6.20.10.30">
    <property type="match status" value="1"/>
</dbReference>
<dbReference type="Gene3D" id="3.30.470.30">
    <property type="entry name" value="DNA ligase/mRNA capping enzyme"/>
    <property type="match status" value="1"/>
</dbReference>
<gene>
    <name evidence="14 17" type="primary">ligA</name>
    <name evidence="17" type="ORF">FE785_05655</name>
</gene>
<dbReference type="Gene3D" id="1.10.150.20">
    <property type="entry name" value="5' to 3' exonuclease, C-terminal subdomain"/>
    <property type="match status" value="2"/>
</dbReference>
<dbReference type="CDD" id="cd00114">
    <property type="entry name" value="LIGANc"/>
    <property type="match status" value="1"/>
</dbReference>
<feature type="binding site" evidence="14">
    <location>
        <position position="122"/>
    </location>
    <ligand>
        <name>NAD(+)</name>
        <dbReference type="ChEBI" id="CHEBI:57540"/>
    </ligand>
</feature>
<dbReference type="CDD" id="cd17748">
    <property type="entry name" value="BRCT_DNA_ligase_like"/>
    <property type="match status" value="1"/>
</dbReference>
<feature type="binding site" evidence="14">
    <location>
        <position position="418"/>
    </location>
    <ligand>
        <name>Zn(2+)</name>
        <dbReference type="ChEBI" id="CHEBI:29105"/>
    </ligand>
</feature>
<feature type="binding site" evidence="14">
    <location>
        <position position="442"/>
    </location>
    <ligand>
        <name>Zn(2+)</name>
        <dbReference type="ChEBI" id="CHEBI:29105"/>
    </ligand>
</feature>
<dbReference type="InterPro" id="IPR036420">
    <property type="entry name" value="BRCT_dom_sf"/>
</dbReference>
<feature type="binding site" evidence="14">
    <location>
        <position position="300"/>
    </location>
    <ligand>
        <name>NAD(+)</name>
        <dbReference type="ChEBI" id="CHEBI:57540"/>
    </ligand>
</feature>
<evidence type="ECO:0000256" key="3">
    <source>
        <dbReference type="ARBA" id="ARBA00013308"/>
    </source>
</evidence>
<dbReference type="PROSITE" id="PS01055">
    <property type="entry name" value="DNA_LIGASE_N1"/>
    <property type="match status" value="1"/>
</dbReference>
<dbReference type="FunFam" id="2.40.50.140:FF:000012">
    <property type="entry name" value="DNA ligase"/>
    <property type="match status" value="1"/>
</dbReference>
<dbReference type="InterPro" id="IPR013839">
    <property type="entry name" value="DNAligase_adenylation"/>
</dbReference>
<feature type="active site" description="N6-AMP-lysine intermediate" evidence="14">
    <location>
        <position position="124"/>
    </location>
</feature>
<comment type="catalytic activity">
    <reaction evidence="12 14 15">
        <text>NAD(+) + (deoxyribonucleotide)n-3'-hydroxyl + 5'-phospho-(deoxyribonucleotide)m = (deoxyribonucleotide)n+m + AMP + beta-nicotinamide D-nucleotide.</text>
        <dbReference type="EC" id="6.5.1.2"/>
    </reaction>
</comment>
<dbReference type="RefSeq" id="WP_138564823.1">
    <property type="nucleotide sequence ID" value="NZ_CP040602.1"/>
</dbReference>
<dbReference type="KEGG" id="thig:FE785_05655"/>
<comment type="similarity">
    <text evidence="13 14">Belongs to the NAD-dependent DNA ligase family. LigA subfamily.</text>
</comment>
<evidence type="ECO:0000313" key="17">
    <source>
        <dbReference type="EMBL" id="QCU90147.1"/>
    </source>
</evidence>
<keyword evidence="7 14" id="KW-0227">DNA damage</keyword>
<evidence type="ECO:0000256" key="5">
    <source>
        <dbReference type="ARBA" id="ARBA00022705"/>
    </source>
</evidence>
<dbReference type="PROSITE" id="PS50172">
    <property type="entry name" value="BRCT"/>
    <property type="match status" value="1"/>
</dbReference>
<dbReference type="NCBIfam" id="TIGR00575">
    <property type="entry name" value="dnlj"/>
    <property type="match status" value="1"/>
</dbReference>
<dbReference type="SMART" id="SM00278">
    <property type="entry name" value="HhH1"/>
    <property type="match status" value="4"/>
</dbReference>
<sequence>MSQSIDHLSQAQQQQLLDDLKQEIAKLNHAYYVLDEPLASDAYYDELYQRLLTIEKLHPEWVSKDSPSQRVGDKPLAHFNSVTHAVPMYSLDNAFSQDDLQDFARRINDRLNNEQPLAFSAEPKMDGLAINIRYENGELIQATTRGDGTVGEDVTHNIRTMRCVPLKLWGRGWPQVLEVRGEVFMSKKTFNALNEIQMQNQQKVFANPRNAAAGTLRQLDPRIAAKRNLSLYLYGWGEISDDWQQPSEYEKTILSFAEWGLPINPDSRVVSGTKGMSDYYDELLAKRNDLPYEIDGIVYKVNDLTLYSQLGFTAKAPRWAIARKFPAQEVWTELLGIDIQVGRTGALTPVARLKPVSVGGVVVSNATLHNQDEIDRKDVCIGDTVIVRRAGDVIPEVVGPVLAQRPVQITRFVMPEHCPECGSDVIKEQDKAVYRCTGGLFCPAQRKRALQHFVSRKAMDIVGLGDKLIDQLIDLSLIKHPDDLYKLDIETLAELDRMAIKSAQNIVAAIEASKQTTLARFIFALGIPEVGEVTAKNLANHFITLDAIKAASIEQLLAVADIGEIVAQHIVEFFMQPHNLEVIDGLLAAGIEWPTPEVVEQQDSAFSGKVVVLTGSLQQLTRTDAKQKLEALGAKVTGSISAKTDYLIAGEKAGSKLGKAESLGVTVLSEAQWLEMIGE</sequence>
<dbReference type="Gene3D" id="3.40.50.10190">
    <property type="entry name" value="BRCT domain"/>
    <property type="match status" value="1"/>
</dbReference>
<evidence type="ECO:0000256" key="15">
    <source>
        <dbReference type="RuleBase" id="RU000618"/>
    </source>
</evidence>
<evidence type="ECO:0000256" key="6">
    <source>
        <dbReference type="ARBA" id="ARBA00022723"/>
    </source>
</evidence>
<name>A0A4P9K7B9_9GAMM</name>
<dbReference type="GO" id="GO:0003677">
    <property type="term" value="F:DNA binding"/>
    <property type="evidence" value="ECO:0007669"/>
    <property type="project" value="InterPro"/>
</dbReference>
<comment type="function">
    <text evidence="1 14">DNA ligase that catalyzes the formation of phosphodiester linkages between 5'-phosphoryl and 3'-hydroxyl groups in double-stranded DNA using NAD as a coenzyme and as the energy source for the reaction. It is essential for DNA replication and repair of damaged DNA.</text>
</comment>
<comment type="cofactor">
    <cofactor evidence="14">
        <name>Mg(2+)</name>
        <dbReference type="ChEBI" id="CHEBI:18420"/>
    </cofactor>
    <cofactor evidence="14">
        <name>Mn(2+)</name>
        <dbReference type="ChEBI" id="CHEBI:29035"/>
    </cofactor>
</comment>
<evidence type="ECO:0000256" key="13">
    <source>
        <dbReference type="ARBA" id="ARBA00060881"/>
    </source>
</evidence>
<feature type="domain" description="BRCT" evidence="16">
    <location>
        <begin position="601"/>
        <end position="674"/>
    </location>
</feature>
<evidence type="ECO:0000256" key="8">
    <source>
        <dbReference type="ARBA" id="ARBA00022833"/>
    </source>
</evidence>
<evidence type="ECO:0000259" key="16">
    <source>
        <dbReference type="PROSITE" id="PS50172"/>
    </source>
</evidence>
<dbReference type="SUPFAM" id="SSF56091">
    <property type="entry name" value="DNA ligase/mRNA capping enzyme, catalytic domain"/>
    <property type="match status" value="1"/>
</dbReference>
<keyword evidence="11 14" id="KW-0234">DNA repair</keyword>
<keyword evidence="6 14" id="KW-0479">Metal-binding</keyword>
<dbReference type="PANTHER" id="PTHR23389">
    <property type="entry name" value="CHROMOSOME TRANSMISSION FIDELITY FACTOR 18"/>
    <property type="match status" value="1"/>
</dbReference>
<dbReference type="Gene3D" id="1.10.287.610">
    <property type="entry name" value="Helix hairpin bin"/>
    <property type="match status" value="1"/>
</dbReference>
<evidence type="ECO:0000256" key="9">
    <source>
        <dbReference type="ARBA" id="ARBA00022842"/>
    </source>
</evidence>
<dbReference type="InterPro" id="IPR012340">
    <property type="entry name" value="NA-bd_OB-fold"/>
</dbReference>
<dbReference type="Gene3D" id="2.40.50.140">
    <property type="entry name" value="Nucleic acid-binding proteins"/>
    <property type="match status" value="1"/>
</dbReference>
<keyword evidence="14" id="KW-0464">Manganese</keyword>
<evidence type="ECO:0000256" key="12">
    <source>
        <dbReference type="ARBA" id="ARBA00034005"/>
    </source>
</evidence>
<evidence type="ECO:0000313" key="18">
    <source>
        <dbReference type="Proteomes" id="UP000304864"/>
    </source>
</evidence>
<dbReference type="PROSITE" id="PS01056">
    <property type="entry name" value="DNA_LIGASE_N2"/>
    <property type="match status" value="1"/>
</dbReference>
<evidence type="ECO:0000256" key="11">
    <source>
        <dbReference type="ARBA" id="ARBA00023204"/>
    </source>
</evidence>
<keyword evidence="10 14" id="KW-0520">NAD</keyword>
<dbReference type="GO" id="GO:0046872">
    <property type="term" value="F:metal ion binding"/>
    <property type="evidence" value="ECO:0007669"/>
    <property type="project" value="UniProtKB-KW"/>
</dbReference>
<dbReference type="GO" id="GO:0006281">
    <property type="term" value="P:DNA repair"/>
    <property type="evidence" value="ECO:0007669"/>
    <property type="project" value="UniProtKB-KW"/>
</dbReference>
<dbReference type="Proteomes" id="UP000304864">
    <property type="component" value="Chromosome"/>
</dbReference>
<dbReference type="InterPro" id="IPR018239">
    <property type="entry name" value="DNA_ligase_AS"/>
</dbReference>
<dbReference type="PANTHER" id="PTHR23389:SF9">
    <property type="entry name" value="DNA LIGASE"/>
    <property type="match status" value="1"/>
</dbReference>
<dbReference type="EMBL" id="CP040602">
    <property type="protein sequence ID" value="QCU90147.1"/>
    <property type="molecule type" value="Genomic_DNA"/>
</dbReference>
<dbReference type="OrthoDB" id="9759736at2"/>
<feature type="binding site" evidence="14">
    <location>
        <begin position="90"/>
        <end position="91"/>
    </location>
    <ligand>
        <name>NAD(+)</name>
        <dbReference type="ChEBI" id="CHEBI:57540"/>
    </ligand>
</feature>
<dbReference type="InterPro" id="IPR013840">
    <property type="entry name" value="DNAligase_N"/>
</dbReference>
<dbReference type="PIRSF" id="PIRSF001604">
    <property type="entry name" value="LigA"/>
    <property type="match status" value="1"/>
</dbReference>
<protein>
    <recommendedName>
        <fullName evidence="3 14">DNA ligase</fullName>
        <ecNumber evidence="2 14">6.5.1.2</ecNumber>
    </recommendedName>
    <alternativeName>
        <fullName evidence="14">Polydeoxyribonucleotide synthase [NAD(+)]</fullName>
    </alternativeName>
</protein>
<evidence type="ECO:0000256" key="1">
    <source>
        <dbReference type="ARBA" id="ARBA00004067"/>
    </source>
</evidence>
<evidence type="ECO:0000256" key="2">
    <source>
        <dbReference type="ARBA" id="ARBA00012722"/>
    </source>
</evidence>
<dbReference type="InterPro" id="IPR004149">
    <property type="entry name" value="Znf_DNAligase_C4"/>
</dbReference>
<dbReference type="Pfam" id="PF03120">
    <property type="entry name" value="OB_DNA_ligase"/>
    <property type="match status" value="1"/>
</dbReference>
<reference evidence="17 18" key="1">
    <citation type="submission" date="2019-05" db="EMBL/GenBank/DDBJ databases">
        <title>Thiomicrorhabdus sediminis sp. nov, a novel sulfur-oxidizing bacterium isolated from coastal sediment.</title>
        <authorList>
            <person name="Liu X."/>
        </authorList>
    </citation>
    <scope>NUCLEOTIDE SEQUENCE [LARGE SCALE GENOMIC DNA]</scope>
    <source>
        <strain evidence="17 18">G1</strain>
    </source>
</reference>
<keyword evidence="18" id="KW-1185">Reference proteome</keyword>
<dbReference type="InterPro" id="IPR010994">
    <property type="entry name" value="RuvA_2-like"/>
</dbReference>
<dbReference type="AlphaFoldDB" id="A0A4P9K7B9"/>